<evidence type="ECO:0000256" key="1">
    <source>
        <dbReference type="SAM" id="MobiDB-lite"/>
    </source>
</evidence>
<comment type="caution">
    <text evidence="2">The sequence shown here is derived from an EMBL/GenBank/DDBJ whole genome shotgun (WGS) entry which is preliminary data.</text>
</comment>
<dbReference type="GO" id="GO:0019634">
    <property type="term" value="P:organic phosphonate metabolic process"/>
    <property type="evidence" value="ECO:0007669"/>
    <property type="project" value="InterPro"/>
</dbReference>
<feature type="region of interest" description="Disordered" evidence="1">
    <location>
        <begin position="176"/>
        <end position="202"/>
    </location>
</feature>
<dbReference type="Pfam" id="PF05861">
    <property type="entry name" value="PhnI"/>
    <property type="match status" value="1"/>
</dbReference>
<accession>A0A094QEL8</accession>
<dbReference type="AlphaFoldDB" id="A0A094QEL8"/>
<evidence type="ECO:0008006" key="3">
    <source>
        <dbReference type="Google" id="ProtNLM"/>
    </source>
</evidence>
<name>A0A094QEL8_9ZZZZ</name>
<dbReference type="EMBL" id="JNSL01000020">
    <property type="protein sequence ID" value="KGA20689.1"/>
    <property type="molecule type" value="Genomic_DNA"/>
</dbReference>
<dbReference type="InterPro" id="IPR008773">
    <property type="entry name" value="PhnI"/>
</dbReference>
<reference evidence="2" key="1">
    <citation type="submission" date="2014-06" db="EMBL/GenBank/DDBJ databases">
        <title>Key roles for freshwater Actinobacteria revealed by deep metagenomic sequencing.</title>
        <authorList>
            <person name="Ghai R."/>
            <person name="Mizuno C.M."/>
            <person name="Picazo A."/>
            <person name="Camacho A."/>
            <person name="Rodriguez-Valera F."/>
        </authorList>
    </citation>
    <scope>NUCLEOTIDE SEQUENCE</scope>
</reference>
<gene>
    <name evidence="2" type="ORF">GM51_4960</name>
</gene>
<organism evidence="2">
    <name type="scientific">freshwater metagenome</name>
    <dbReference type="NCBI Taxonomy" id="449393"/>
    <lineage>
        <taxon>unclassified sequences</taxon>
        <taxon>metagenomes</taxon>
        <taxon>ecological metagenomes</taxon>
    </lineage>
</organism>
<sequence>MGYAAARGGLTAIRNAEDLVRTLRDMDESEQIELDQFIGRLRLLVDRIMGEAGMWEPRLAALAIRQAEGDHIESVHLLRAYKSTLPRIASTEPIHVDDMRLLRRVVPAFREPGGPQILGRSTDYSARMLDPRSGSGATASLEPEVAAHVAENSSSVQTNTPRLMNVLRDMDLLTDRRRTDDPEPFDITRTPARPPAPRSARLSSMARAETGALLNQWYRNILGPDGYLHEVTLGEVRHGELPIRIKHPYTNGSVSIGSLRVTEVEAIEDLNGVDEDRDRFDIGYGLCLGHNERKAIAMANLDIACHRDGSKSSLEQSILLTTDGLDSAGFLEHLKLPHYVTFRSMMERKIAVRNARPSVQKGDKA</sequence>
<proteinExistence type="predicted"/>
<evidence type="ECO:0000313" key="2">
    <source>
        <dbReference type="EMBL" id="KGA20689.1"/>
    </source>
</evidence>
<protein>
    <recommendedName>
        <fullName evidence="3">Phosphonate metabolism protein PhnI</fullName>
    </recommendedName>
</protein>
<dbReference type="PIRSF" id="PIRSF007313">
    <property type="entry name" value="PhnI"/>
    <property type="match status" value="1"/>
</dbReference>